<dbReference type="GO" id="GO:0005886">
    <property type="term" value="C:plasma membrane"/>
    <property type="evidence" value="ECO:0007669"/>
    <property type="project" value="TreeGrafter"/>
</dbReference>
<dbReference type="InterPro" id="IPR051951">
    <property type="entry name" value="UNC-93_regulatory"/>
</dbReference>
<evidence type="ECO:0000256" key="3">
    <source>
        <dbReference type="ARBA" id="ARBA00022692"/>
    </source>
</evidence>
<dbReference type="PANTHER" id="PTHR19444:SF13">
    <property type="entry name" value="PROTEIN UNC-93 HOMOLOG A"/>
    <property type="match status" value="1"/>
</dbReference>
<evidence type="ECO:0000256" key="7">
    <source>
        <dbReference type="SAM" id="MobiDB-lite"/>
    </source>
</evidence>
<comment type="similarity">
    <text evidence="2">Belongs to the unc-93 family.</text>
</comment>
<evidence type="ECO:0000256" key="6">
    <source>
        <dbReference type="ARBA" id="ARBA00023180"/>
    </source>
</evidence>
<dbReference type="EMBL" id="JBAMIC010000001">
    <property type="protein sequence ID" value="KAK7115231.1"/>
    <property type="molecule type" value="Genomic_DNA"/>
</dbReference>
<comment type="caution">
    <text evidence="9">The sequence shown here is derived from an EMBL/GenBank/DDBJ whole genome shotgun (WGS) entry which is preliminary data.</text>
</comment>
<keyword evidence="3 8" id="KW-0812">Transmembrane</keyword>
<dbReference type="Gene3D" id="1.20.1250.20">
    <property type="entry name" value="MFS general substrate transporter like domains"/>
    <property type="match status" value="2"/>
</dbReference>
<feature type="transmembrane region" description="Helical" evidence="8">
    <location>
        <begin position="413"/>
        <end position="433"/>
    </location>
</feature>
<feature type="region of interest" description="Disordered" evidence="7">
    <location>
        <begin position="1"/>
        <end position="55"/>
    </location>
</feature>
<comment type="subcellular location">
    <subcellularLocation>
        <location evidence="1">Membrane</location>
        <topology evidence="1">Multi-pass membrane protein</topology>
    </subcellularLocation>
</comment>
<accession>A0AAN9GPD1</accession>
<evidence type="ECO:0000256" key="2">
    <source>
        <dbReference type="ARBA" id="ARBA00009172"/>
    </source>
</evidence>
<feature type="transmembrane region" description="Helical" evidence="8">
    <location>
        <begin position="439"/>
        <end position="456"/>
    </location>
</feature>
<keyword evidence="5 8" id="KW-0472">Membrane</keyword>
<feature type="transmembrane region" description="Helical" evidence="8">
    <location>
        <begin position="501"/>
        <end position="520"/>
    </location>
</feature>
<feature type="transmembrane region" description="Helical" evidence="8">
    <location>
        <begin position="103"/>
        <end position="121"/>
    </location>
</feature>
<feature type="transmembrane region" description="Helical" evidence="8">
    <location>
        <begin position="184"/>
        <end position="203"/>
    </location>
</feature>
<evidence type="ECO:0000256" key="1">
    <source>
        <dbReference type="ARBA" id="ARBA00004141"/>
    </source>
</evidence>
<dbReference type="FunFam" id="1.20.1250.20:FF:000290">
    <property type="entry name" value="Unc-93 homolog A"/>
    <property type="match status" value="1"/>
</dbReference>
<evidence type="ECO:0000256" key="4">
    <source>
        <dbReference type="ARBA" id="ARBA00022989"/>
    </source>
</evidence>
<protein>
    <recommendedName>
        <fullName evidence="11">UNC93-like protein</fullName>
    </recommendedName>
</protein>
<dbReference type="GO" id="GO:0006937">
    <property type="term" value="P:regulation of muscle contraction"/>
    <property type="evidence" value="ECO:0007669"/>
    <property type="project" value="TreeGrafter"/>
</dbReference>
<name>A0AAN9GPD1_9CAEN</name>
<dbReference type="InterPro" id="IPR036259">
    <property type="entry name" value="MFS_trans_sf"/>
</dbReference>
<dbReference type="GO" id="GO:0055120">
    <property type="term" value="C:striated muscle dense body"/>
    <property type="evidence" value="ECO:0007669"/>
    <property type="project" value="TreeGrafter"/>
</dbReference>
<keyword evidence="6" id="KW-0325">Glycoprotein</keyword>
<reference evidence="9 10" key="1">
    <citation type="submission" date="2024-02" db="EMBL/GenBank/DDBJ databases">
        <title>Chromosome-scale genome assembly of the rough periwinkle Littorina saxatilis.</title>
        <authorList>
            <person name="De Jode A."/>
            <person name="Faria R."/>
            <person name="Formenti G."/>
            <person name="Sims Y."/>
            <person name="Smith T.P."/>
            <person name="Tracey A."/>
            <person name="Wood J.M.D."/>
            <person name="Zagrodzka Z.B."/>
            <person name="Johannesson K."/>
            <person name="Butlin R.K."/>
            <person name="Leder E.H."/>
        </authorList>
    </citation>
    <scope>NUCLEOTIDE SEQUENCE [LARGE SCALE GENOMIC DNA]</scope>
    <source>
        <strain evidence="9">Snail1</strain>
        <tissue evidence="9">Muscle</tissue>
    </source>
</reference>
<proteinExistence type="inferred from homology"/>
<dbReference type="Proteomes" id="UP001374579">
    <property type="component" value="Unassembled WGS sequence"/>
</dbReference>
<sequence>MDKEPDEPGIAIATDDAPAESTRTEGAVPATDSGQVATPGLLLPPIDDDDGHSVDQPRLPIKQDEAKTEQAVSVLPDTAVTSLPSDHPQLDPEWNESKIFKNVFVVSAGFLFLFTAFQSMANLQTSLNKEDGVGTYSLSAIYGGLIVSCAFLPKFVIARVGVKWTIPICMAGYAGYMAANFHAVIWLMTIAGLLLGIGAAPMWSAKCAYLTQLGVKYSKLTKQSEDAVINKFFGFFFMMFQTSQIWGNLISSNVLEQKAASNETDNGPAPICGADFEAGAPTNNTGFKQPDELVRNLCIIYLCCALVAMVIVALLLDPMTMDNESERDHKLSPKLLIATAQHLISSRTQILLVPITMYSGVEQAFIGADFTQAYVSCSLGVAQVGYIFICYGVVDAICSFIFGRLVQYVGHTFFFVLATLVHLGLQINFLVWVPSDETYVQFFVIAGFWGLGDAIIQTQLNALYGALFTENTEAAFANYRLWESLGFLMTYLYQAHIRTKVKLYICMYFLIAGIIGYAIVEVLENKKPKKADGASAVRPLEEGVASA</sequence>
<evidence type="ECO:0008006" key="11">
    <source>
        <dbReference type="Google" id="ProtNLM"/>
    </source>
</evidence>
<dbReference type="SUPFAM" id="SSF103473">
    <property type="entry name" value="MFS general substrate transporter"/>
    <property type="match status" value="1"/>
</dbReference>
<evidence type="ECO:0000313" key="9">
    <source>
        <dbReference type="EMBL" id="KAK7115231.1"/>
    </source>
</evidence>
<dbReference type="GO" id="GO:0043266">
    <property type="term" value="P:regulation of potassium ion transport"/>
    <property type="evidence" value="ECO:0007669"/>
    <property type="project" value="TreeGrafter"/>
</dbReference>
<evidence type="ECO:0000313" key="10">
    <source>
        <dbReference type="Proteomes" id="UP001374579"/>
    </source>
</evidence>
<evidence type="ECO:0000256" key="5">
    <source>
        <dbReference type="ARBA" id="ARBA00023136"/>
    </source>
</evidence>
<feature type="transmembrane region" description="Helical" evidence="8">
    <location>
        <begin position="297"/>
        <end position="316"/>
    </location>
</feature>
<feature type="transmembrane region" description="Helical" evidence="8">
    <location>
        <begin position="384"/>
        <end position="406"/>
    </location>
</feature>
<dbReference type="GO" id="GO:0015459">
    <property type="term" value="F:potassium channel regulator activity"/>
    <property type="evidence" value="ECO:0007669"/>
    <property type="project" value="TreeGrafter"/>
</dbReference>
<keyword evidence="4 8" id="KW-1133">Transmembrane helix</keyword>
<dbReference type="PANTHER" id="PTHR19444">
    <property type="entry name" value="UNC-93 RELATED"/>
    <property type="match status" value="1"/>
</dbReference>
<dbReference type="AlphaFoldDB" id="A0AAN9GPD1"/>
<dbReference type="InterPro" id="IPR010291">
    <property type="entry name" value="Ion_channel_UNC-93"/>
</dbReference>
<dbReference type="Pfam" id="PF05978">
    <property type="entry name" value="UNC-93"/>
    <property type="match status" value="1"/>
</dbReference>
<organism evidence="9 10">
    <name type="scientific">Littorina saxatilis</name>
    <dbReference type="NCBI Taxonomy" id="31220"/>
    <lineage>
        <taxon>Eukaryota</taxon>
        <taxon>Metazoa</taxon>
        <taxon>Spiralia</taxon>
        <taxon>Lophotrochozoa</taxon>
        <taxon>Mollusca</taxon>
        <taxon>Gastropoda</taxon>
        <taxon>Caenogastropoda</taxon>
        <taxon>Littorinimorpha</taxon>
        <taxon>Littorinoidea</taxon>
        <taxon>Littorinidae</taxon>
        <taxon>Littorina</taxon>
    </lineage>
</organism>
<feature type="transmembrane region" description="Helical" evidence="8">
    <location>
        <begin position="133"/>
        <end position="153"/>
    </location>
</feature>
<evidence type="ECO:0000256" key="8">
    <source>
        <dbReference type="SAM" id="Phobius"/>
    </source>
</evidence>
<gene>
    <name evidence="9" type="ORF">V1264_001144</name>
</gene>
<keyword evidence="10" id="KW-1185">Reference proteome</keyword>